<evidence type="ECO:0000256" key="3">
    <source>
        <dbReference type="ARBA" id="ARBA00022691"/>
    </source>
</evidence>
<evidence type="ECO:0000256" key="1">
    <source>
        <dbReference type="ARBA" id="ARBA00022603"/>
    </source>
</evidence>
<dbReference type="InterPro" id="IPR029063">
    <property type="entry name" value="SAM-dependent_MTases_sf"/>
</dbReference>
<dbReference type="Proteomes" id="UP000674234">
    <property type="component" value="Unassembled WGS sequence"/>
</dbReference>
<dbReference type="PROSITE" id="PS51683">
    <property type="entry name" value="SAM_OMT_II"/>
    <property type="match status" value="1"/>
</dbReference>
<dbReference type="InterPro" id="IPR036390">
    <property type="entry name" value="WH_DNA-bd_sf"/>
</dbReference>
<dbReference type="Gene3D" id="1.10.287.1350">
    <property type="match status" value="1"/>
</dbReference>
<dbReference type="PANTHER" id="PTHR43712">
    <property type="entry name" value="PUTATIVE (AFU_ORTHOLOGUE AFUA_4G14580)-RELATED"/>
    <property type="match status" value="1"/>
</dbReference>
<evidence type="ECO:0000256" key="2">
    <source>
        <dbReference type="ARBA" id="ARBA00022679"/>
    </source>
</evidence>
<keyword evidence="1 7" id="KW-0489">Methyltransferase</keyword>
<dbReference type="Pfam" id="PF00891">
    <property type="entry name" value="Methyltransf_2"/>
    <property type="match status" value="1"/>
</dbReference>
<sequence>MSDARATPDIQADDAFVRMLALTDTVAPWAIRAAATLGLADMVTPDGASADTIVKGLEAAGETVDPEAVRRLLHYLASLGVFEHDGPSDLYRPTRLSALMSEHSPVSMRNWWHADSAMCRLDQTPVLLLDAVRTGRPVYERIFGRDVWTDLADNPPLAASFERAMAHKTRISLGAIIAAVDWAEYGDVVDVGGGHGLLLEAVLRSSPDARGVVFDTPAGVATARAHLAGSPVADRTEFVEEDFFAAWPTGADTYVLMNVLHNWSDDQVVAVLRRGAEALGPDGRLLVIETIVGGDGDQRSLARLDIMMLLFCGGKERSRAQYDELAARAGLTVTASHPTSFGLAILDLRPAGSA</sequence>
<accession>A0A940WLV4</accession>
<dbReference type="SUPFAM" id="SSF53335">
    <property type="entry name" value="S-adenosyl-L-methionine-dependent methyltransferases"/>
    <property type="match status" value="1"/>
</dbReference>
<proteinExistence type="predicted"/>
<comment type="caution">
    <text evidence="7">The sequence shown here is derived from an EMBL/GenBank/DDBJ whole genome shotgun (WGS) entry which is preliminary data.</text>
</comment>
<keyword evidence="2" id="KW-0808">Transferase</keyword>
<evidence type="ECO:0000259" key="6">
    <source>
        <dbReference type="Pfam" id="PF08100"/>
    </source>
</evidence>
<dbReference type="RefSeq" id="WP_210154289.1">
    <property type="nucleotide sequence ID" value="NZ_JAFCNB010000002.1"/>
</dbReference>
<keyword evidence="8" id="KW-1185">Reference proteome</keyword>
<evidence type="ECO:0000313" key="7">
    <source>
        <dbReference type="EMBL" id="MBP2702969.1"/>
    </source>
</evidence>
<feature type="domain" description="O-methyltransferase dimerisation" evidence="6">
    <location>
        <begin position="26"/>
        <end position="100"/>
    </location>
</feature>
<evidence type="ECO:0000256" key="4">
    <source>
        <dbReference type="PIRSR" id="PIRSR005739-1"/>
    </source>
</evidence>
<feature type="active site" description="Proton acceptor" evidence="4">
    <location>
        <position position="261"/>
    </location>
</feature>
<feature type="domain" description="O-methyltransferase C-terminal" evidence="5">
    <location>
        <begin position="128"/>
        <end position="331"/>
    </location>
</feature>
<dbReference type="EMBL" id="JAFCNB010000002">
    <property type="protein sequence ID" value="MBP2702969.1"/>
    <property type="molecule type" value="Genomic_DNA"/>
</dbReference>
<dbReference type="Pfam" id="PF08100">
    <property type="entry name" value="Dimerisation"/>
    <property type="match status" value="1"/>
</dbReference>
<dbReference type="GO" id="GO:0008171">
    <property type="term" value="F:O-methyltransferase activity"/>
    <property type="evidence" value="ECO:0007669"/>
    <property type="project" value="InterPro"/>
</dbReference>
<dbReference type="PANTHER" id="PTHR43712:SF2">
    <property type="entry name" value="O-METHYLTRANSFERASE CICE"/>
    <property type="match status" value="1"/>
</dbReference>
<dbReference type="InterPro" id="IPR012967">
    <property type="entry name" value="COMT_dimerisation"/>
</dbReference>
<dbReference type="GO" id="GO:0032259">
    <property type="term" value="P:methylation"/>
    <property type="evidence" value="ECO:0007669"/>
    <property type="project" value="UniProtKB-KW"/>
</dbReference>
<dbReference type="CDD" id="cd02440">
    <property type="entry name" value="AdoMet_MTases"/>
    <property type="match status" value="1"/>
</dbReference>
<evidence type="ECO:0000313" key="8">
    <source>
        <dbReference type="Proteomes" id="UP000674234"/>
    </source>
</evidence>
<dbReference type="InterPro" id="IPR001077">
    <property type="entry name" value="COMT_C"/>
</dbReference>
<dbReference type="Gene3D" id="3.40.50.150">
    <property type="entry name" value="Vaccinia Virus protein VP39"/>
    <property type="match status" value="1"/>
</dbReference>
<keyword evidence="3" id="KW-0949">S-adenosyl-L-methionine</keyword>
<dbReference type="SUPFAM" id="SSF46785">
    <property type="entry name" value="Winged helix' DNA-binding domain"/>
    <property type="match status" value="1"/>
</dbReference>
<protein>
    <submittedName>
        <fullName evidence="7">Methyltransferase</fullName>
    </submittedName>
</protein>
<evidence type="ECO:0000259" key="5">
    <source>
        <dbReference type="Pfam" id="PF00891"/>
    </source>
</evidence>
<gene>
    <name evidence="7" type="ORF">JOL79_04025</name>
</gene>
<dbReference type="Gene3D" id="1.10.10.10">
    <property type="entry name" value="Winged helix-like DNA-binding domain superfamily/Winged helix DNA-binding domain"/>
    <property type="match status" value="1"/>
</dbReference>
<dbReference type="PIRSF" id="PIRSF005739">
    <property type="entry name" value="O-mtase"/>
    <property type="match status" value="1"/>
</dbReference>
<dbReference type="AlphaFoldDB" id="A0A940WLV4"/>
<dbReference type="InterPro" id="IPR036388">
    <property type="entry name" value="WH-like_DNA-bd_sf"/>
</dbReference>
<organism evidence="7 8">
    <name type="scientific">Microbispora oryzae</name>
    <dbReference type="NCBI Taxonomy" id="2806554"/>
    <lineage>
        <taxon>Bacteria</taxon>
        <taxon>Bacillati</taxon>
        <taxon>Actinomycetota</taxon>
        <taxon>Actinomycetes</taxon>
        <taxon>Streptosporangiales</taxon>
        <taxon>Streptosporangiaceae</taxon>
        <taxon>Microbispora</taxon>
    </lineage>
</organism>
<dbReference type="InterPro" id="IPR016461">
    <property type="entry name" value="COMT-like"/>
</dbReference>
<reference evidence="7" key="1">
    <citation type="submission" date="2021-02" db="EMBL/GenBank/DDBJ databases">
        <title>Draft genome sequence of Microbispora sp. RL4-1S isolated from rice leaves in Thailand.</title>
        <authorList>
            <person name="Muangham S."/>
            <person name="Duangmal K."/>
        </authorList>
    </citation>
    <scope>NUCLEOTIDE SEQUENCE</scope>
    <source>
        <strain evidence="7">RL4-1S</strain>
    </source>
</reference>
<dbReference type="GO" id="GO:0046983">
    <property type="term" value="F:protein dimerization activity"/>
    <property type="evidence" value="ECO:0007669"/>
    <property type="project" value="InterPro"/>
</dbReference>
<name>A0A940WLV4_9ACTN</name>